<evidence type="ECO:0000256" key="5">
    <source>
        <dbReference type="SAM" id="SignalP"/>
    </source>
</evidence>
<keyword evidence="5" id="KW-0732">Signal</keyword>
<dbReference type="Pfam" id="PF00151">
    <property type="entry name" value="Lipase"/>
    <property type="match status" value="1"/>
</dbReference>
<accession>A0ABM5IVR6</accession>
<sequence>MKILLIVCVIVLGRININWSLPTDDKKKAYYRSLPRVNFFKADAKDSDVIYTLFKNSSPTEGQIVNKDTSNSIIKEKDIPTVLIMHGWTTDDTSPWYRPLRDEYFKQGSHNIIFLNWSKAGNNTYQVSSANCKPVGKFIAQFLIASKVNLSKVHLIGHSLGSQLSCYIGQFVEELSGRKVGRITALDPAGPMWMRQDMSERERLSYHDADFVDVIHTDIQFSGVTTPIGHVDFYPNEGKHQPGCPSREEDSNCSHARSTLYFIESVATKAIAREAIFMEDAHFSVTVTPKLDGKEIVFGQHVDKSARGVYYIKTNAVKPFLIKP</sequence>
<dbReference type="PANTHER" id="PTHR11610:SF173">
    <property type="entry name" value="LIPASE DOMAIN-CONTAINING PROTEIN-RELATED"/>
    <property type="match status" value="1"/>
</dbReference>
<evidence type="ECO:0000313" key="7">
    <source>
        <dbReference type="EnsemblMetazoa" id="XP_028144130.2"/>
    </source>
</evidence>
<reference evidence="7" key="1">
    <citation type="submission" date="2025-05" db="UniProtKB">
        <authorList>
            <consortium name="EnsemblMetazoa"/>
        </authorList>
    </citation>
    <scope>IDENTIFICATION</scope>
</reference>
<dbReference type="InterPro" id="IPR000734">
    <property type="entry name" value="TAG_lipase"/>
</dbReference>
<dbReference type="RefSeq" id="XP_028144130.2">
    <property type="nucleotide sequence ID" value="XM_028288329.2"/>
</dbReference>
<dbReference type="Gene3D" id="3.40.50.1820">
    <property type="entry name" value="alpha/beta hydrolase"/>
    <property type="match status" value="1"/>
</dbReference>
<dbReference type="PANTHER" id="PTHR11610">
    <property type="entry name" value="LIPASE"/>
    <property type="match status" value="1"/>
</dbReference>
<name>A0ABM5IVR6_DIAVI</name>
<comment type="similarity">
    <text evidence="2 4">Belongs to the AB hydrolase superfamily. Lipase family.</text>
</comment>
<dbReference type="Proteomes" id="UP001652700">
    <property type="component" value="Unplaced"/>
</dbReference>
<protein>
    <recommendedName>
        <fullName evidence="6">Lipase domain-containing protein</fullName>
    </recommendedName>
</protein>
<feature type="signal peptide" evidence="5">
    <location>
        <begin position="1"/>
        <end position="20"/>
    </location>
</feature>
<evidence type="ECO:0000259" key="6">
    <source>
        <dbReference type="Pfam" id="PF00151"/>
    </source>
</evidence>
<evidence type="ECO:0000256" key="4">
    <source>
        <dbReference type="RuleBase" id="RU004262"/>
    </source>
</evidence>
<proteinExistence type="inferred from homology"/>
<dbReference type="InterPro" id="IPR029058">
    <property type="entry name" value="AB_hydrolase_fold"/>
</dbReference>
<dbReference type="SUPFAM" id="SSF53474">
    <property type="entry name" value="alpha/beta-Hydrolases"/>
    <property type="match status" value="1"/>
</dbReference>
<keyword evidence="8" id="KW-1185">Reference proteome</keyword>
<keyword evidence="3" id="KW-0964">Secreted</keyword>
<evidence type="ECO:0000313" key="8">
    <source>
        <dbReference type="Proteomes" id="UP001652700"/>
    </source>
</evidence>
<evidence type="ECO:0000256" key="1">
    <source>
        <dbReference type="ARBA" id="ARBA00004613"/>
    </source>
</evidence>
<evidence type="ECO:0000256" key="3">
    <source>
        <dbReference type="ARBA" id="ARBA00022525"/>
    </source>
</evidence>
<evidence type="ECO:0000256" key="2">
    <source>
        <dbReference type="ARBA" id="ARBA00010701"/>
    </source>
</evidence>
<organism evidence="7 8">
    <name type="scientific">Diabrotica virgifera virgifera</name>
    <name type="common">western corn rootworm</name>
    <dbReference type="NCBI Taxonomy" id="50390"/>
    <lineage>
        <taxon>Eukaryota</taxon>
        <taxon>Metazoa</taxon>
        <taxon>Ecdysozoa</taxon>
        <taxon>Arthropoda</taxon>
        <taxon>Hexapoda</taxon>
        <taxon>Insecta</taxon>
        <taxon>Pterygota</taxon>
        <taxon>Neoptera</taxon>
        <taxon>Endopterygota</taxon>
        <taxon>Coleoptera</taxon>
        <taxon>Polyphaga</taxon>
        <taxon>Cucujiformia</taxon>
        <taxon>Chrysomeloidea</taxon>
        <taxon>Chrysomelidae</taxon>
        <taxon>Galerucinae</taxon>
        <taxon>Diabroticina</taxon>
        <taxon>Diabroticites</taxon>
        <taxon>Diabrotica</taxon>
    </lineage>
</organism>
<feature type="domain" description="Lipase" evidence="6">
    <location>
        <begin position="35"/>
        <end position="268"/>
    </location>
</feature>
<dbReference type="PRINTS" id="PR00821">
    <property type="entry name" value="TAGLIPASE"/>
</dbReference>
<comment type="subcellular location">
    <subcellularLocation>
        <location evidence="1">Secreted</location>
    </subcellularLocation>
</comment>
<dbReference type="EnsemblMetazoa" id="XM_028288329.2">
    <property type="protein sequence ID" value="XP_028144130.2"/>
    <property type="gene ID" value="LOC114337795"/>
</dbReference>
<dbReference type="InterPro" id="IPR013818">
    <property type="entry name" value="Lipase"/>
</dbReference>
<dbReference type="GeneID" id="114337795"/>
<feature type="chain" id="PRO_5045120778" description="Lipase domain-containing protein" evidence="5">
    <location>
        <begin position="21"/>
        <end position="324"/>
    </location>
</feature>